<keyword evidence="10" id="KW-1185">Reference proteome</keyword>
<dbReference type="Proteomes" id="UP000001037">
    <property type="component" value="Chromosome"/>
</dbReference>
<dbReference type="InterPro" id="IPR015421">
    <property type="entry name" value="PyrdxlP-dep_Trfase_major"/>
</dbReference>
<dbReference type="AlphaFoldDB" id="G0EH79"/>
<dbReference type="Pfam" id="PF00155">
    <property type="entry name" value="Aminotran_1_2"/>
    <property type="match status" value="1"/>
</dbReference>
<dbReference type="HOGENOM" id="CLU_017584_3_1_2"/>
<dbReference type="KEGG" id="pfm:Pyrfu_1445"/>
<dbReference type="GO" id="GO:0030170">
    <property type="term" value="F:pyridoxal phosphate binding"/>
    <property type="evidence" value="ECO:0007669"/>
    <property type="project" value="InterPro"/>
</dbReference>
<dbReference type="Gene3D" id="3.90.1150.10">
    <property type="entry name" value="Aspartate Aminotransferase, domain 1"/>
    <property type="match status" value="1"/>
</dbReference>
<evidence type="ECO:0000256" key="1">
    <source>
        <dbReference type="ARBA" id="ARBA00001933"/>
    </source>
</evidence>
<dbReference type="NCBIfam" id="TIGR01141">
    <property type="entry name" value="hisC"/>
    <property type="match status" value="1"/>
</dbReference>
<proteinExistence type="predicted"/>
<dbReference type="InterPro" id="IPR015424">
    <property type="entry name" value="PyrdxlP-dep_Trfase"/>
</dbReference>
<dbReference type="OrthoDB" id="39225at2157"/>
<feature type="domain" description="Aminotransferase class I/classII large" evidence="8">
    <location>
        <begin position="28"/>
        <end position="346"/>
    </location>
</feature>
<comment type="pathway">
    <text evidence="7">Amino-acid biosynthesis.</text>
</comment>
<evidence type="ECO:0000256" key="2">
    <source>
        <dbReference type="ARBA" id="ARBA00022576"/>
    </source>
</evidence>
<dbReference type="RefSeq" id="WP_014026980.1">
    <property type="nucleotide sequence ID" value="NC_015931.1"/>
</dbReference>
<dbReference type="InParanoid" id="G0EH79"/>
<protein>
    <submittedName>
        <fullName evidence="9">Histidinol-phosphate aminotransferase</fullName>
    </submittedName>
</protein>
<dbReference type="PANTHER" id="PTHR42885:SF2">
    <property type="entry name" value="HISTIDINOL-PHOSPHATE AMINOTRANSFERASE"/>
    <property type="match status" value="1"/>
</dbReference>
<evidence type="ECO:0000259" key="8">
    <source>
        <dbReference type="Pfam" id="PF00155"/>
    </source>
</evidence>
<evidence type="ECO:0000313" key="10">
    <source>
        <dbReference type="Proteomes" id="UP000001037"/>
    </source>
</evidence>
<accession>G0EH79</accession>
<keyword evidence="6" id="KW-0368">Histidine biosynthesis</keyword>
<evidence type="ECO:0000313" key="9">
    <source>
        <dbReference type="EMBL" id="AEM39303.1"/>
    </source>
</evidence>
<keyword evidence="4 9" id="KW-0808">Transferase</keyword>
<dbReference type="PANTHER" id="PTHR42885">
    <property type="entry name" value="HISTIDINOL-PHOSPHATE AMINOTRANSFERASE-RELATED"/>
    <property type="match status" value="1"/>
</dbReference>
<dbReference type="GeneID" id="11138631"/>
<reference evidence="9 10" key="1">
    <citation type="journal article" date="2011" name="Stand. Genomic Sci.">
        <title>Complete genome sequence of the hyperthermophilic chemolithoautotroph Pyrolobus fumarii type strain (1A).</title>
        <authorList>
            <person name="Anderson I."/>
            <person name="Goker M."/>
            <person name="Nolan M."/>
            <person name="Lucas S."/>
            <person name="Hammon N."/>
            <person name="Deshpande S."/>
            <person name="Cheng J.F."/>
            <person name="Tapia R."/>
            <person name="Han C."/>
            <person name="Goodwin L."/>
            <person name="Pitluck S."/>
            <person name="Huntemann M."/>
            <person name="Liolios K."/>
            <person name="Ivanova N."/>
            <person name="Pagani I."/>
            <person name="Mavromatis K."/>
            <person name="Ovchinikova G."/>
            <person name="Pati A."/>
            <person name="Chen A."/>
            <person name="Palaniappan K."/>
            <person name="Land M."/>
            <person name="Hauser L."/>
            <person name="Brambilla E.M."/>
            <person name="Huber H."/>
            <person name="Yasawong M."/>
            <person name="Rohde M."/>
            <person name="Spring S."/>
            <person name="Abt B."/>
            <person name="Sikorski J."/>
            <person name="Wirth R."/>
            <person name="Detter J.C."/>
            <person name="Woyke T."/>
            <person name="Bristow J."/>
            <person name="Eisen J.A."/>
            <person name="Markowitz V."/>
            <person name="Hugenholtz P."/>
            <person name="Kyrpides N.C."/>
            <person name="Klenk H.P."/>
            <person name="Lapidus A."/>
        </authorList>
    </citation>
    <scope>NUCLEOTIDE SEQUENCE [LARGE SCALE GENOMIC DNA]</scope>
    <source>
        <strain evidence="10">DSM 11204 / 1A</strain>
    </source>
</reference>
<evidence type="ECO:0000256" key="6">
    <source>
        <dbReference type="ARBA" id="ARBA00023102"/>
    </source>
</evidence>
<dbReference type="SUPFAM" id="SSF53383">
    <property type="entry name" value="PLP-dependent transferases"/>
    <property type="match status" value="1"/>
</dbReference>
<keyword evidence="5" id="KW-0663">Pyridoxal phosphate</keyword>
<dbReference type="InterPro" id="IPR004839">
    <property type="entry name" value="Aminotransferase_I/II_large"/>
</dbReference>
<evidence type="ECO:0000256" key="3">
    <source>
        <dbReference type="ARBA" id="ARBA00022605"/>
    </source>
</evidence>
<dbReference type="InterPro" id="IPR015422">
    <property type="entry name" value="PyrdxlP-dep_Trfase_small"/>
</dbReference>
<evidence type="ECO:0000256" key="7">
    <source>
        <dbReference type="ARBA" id="ARBA00029440"/>
    </source>
</evidence>
<evidence type="ECO:0000256" key="4">
    <source>
        <dbReference type="ARBA" id="ARBA00022679"/>
    </source>
</evidence>
<dbReference type="EMBL" id="CP002838">
    <property type="protein sequence ID" value="AEM39303.1"/>
    <property type="molecule type" value="Genomic_DNA"/>
</dbReference>
<dbReference type="eggNOG" id="arCOG04273">
    <property type="taxonomic scope" value="Archaea"/>
</dbReference>
<dbReference type="InterPro" id="IPR005861">
    <property type="entry name" value="HisP_aminotrans"/>
</dbReference>
<keyword evidence="2 9" id="KW-0032">Aminotransferase</keyword>
<sequence length="355" mass="39833">MSVREFAKDGFLDATPYPLPKRHPGITYLDLNECPFEPPAFVQEAVCKAARRGNRYPTLDDYYTVERLIADYAGLEPDYVVLTAGGDEALRAIFDVFVGPGDRVVLLEPGFAMTRFYTIVRGGVYQAVKLREEGRRFLLDENELLEVASGARMIVIENPHNPTGSLLANEELAIRLLDETDAIVVFDEAYYEFAGLSIARLTQRYDRLIVVRTLSKAFCLAGYRVGYILAHPTASELLRKALTPFNLSVVQLAAAQAALENRDYVEKVIAHVNSEKDRMTKRLEELGLRVYESYTNFLLVKTGVPDIHELLAKHGVVVKQIKSLGSDYIRVTIGTREENDKFIHAIEQAVASVTR</sequence>
<dbReference type="FunCoup" id="G0EH79">
    <property type="interactions" value="107"/>
</dbReference>
<keyword evidence="3" id="KW-0028">Amino-acid biosynthesis</keyword>
<dbReference type="STRING" id="694429.Pyrfu_1445"/>
<name>G0EH79_PYRF1</name>
<evidence type="ECO:0000256" key="5">
    <source>
        <dbReference type="ARBA" id="ARBA00022898"/>
    </source>
</evidence>
<gene>
    <name evidence="9" type="ordered locus">Pyrfu_1445</name>
</gene>
<dbReference type="Gene3D" id="3.40.640.10">
    <property type="entry name" value="Type I PLP-dependent aspartate aminotransferase-like (Major domain)"/>
    <property type="match status" value="1"/>
</dbReference>
<dbReference type="GO" id="GO:0004400">
    <property type="term" value="F:histidinol-phosphate transaminase activity"/>
    <property type="evidence" value="ECO:0007669"/>
    <property type="project" value="InterPro"/>
</dbReference>
<organism evidence="9 10">
    <name type="scientific">Pyrolobus fumarii (strain DSM 11204 / 1A)</name>
    <dbReference type="NCBI Taxonomy" id="694429"/>
    <lineage>
        <taxon>Archaea</taxon>
        <taxon>Thermoproteota</taxon>
        <taxon>Thermoprotei</taxon>
        <taxon>Desulfurococcales</taxon>
        <taxon>Pyrodictiaceae</taxon>
        <taxon>Pyrolobus</taxon>
    </lineage>
</organism>
<comment type="cofactor">
    <cofactor evidence="1">
        <name>pyridoxal 5'-phosphate</name>
        <dbReference type="ChEBI" id="CHEBI:597326"/>
    </cofactor>
</comment>
<dbReference type="GO" id="GO:0000105">
    <property type="term" value="P:L-histidine biosynthetic process"/>
    <property type="evidence" value="ECO:0007669"/>
    <property type="project" value="UniProtKB-KW"/>
</dbReference>
<dbReference type="CDD" id="cd00609">
    <property type="entry name" value="AAT_like"/>
    <property type="match status" value="1"/>
</dbReference>